<evidence type="ECO:0008006" key="4">
    <source>
        <dbReference type="Google" id="ProtNLM"/>
    </source>
</evidence>
<dbReference type="Proteomes" id="UP000813462">
    <property type="component" value="Unassembled WGS sequence"/>
</dbReference>
<dbReference type="PANTHER" id="PTHR31087:SF59">
    <property type="entry name" value="PROTEIN LURP-ONE-RELATED 4"/>
    <property type="match status" value="1"/>
</dbReference>
<dbReference type="InterPro" id="IPR025659">
    <property type="entry name" value="Tubby-like_C"/>
</dbReference>
<evidence type="ECO:0000313" key="3">
    <source>
        <dbReference type="Proteomes" id="UP000813462"/>
    </source>
</evidence>
<dbReference type="InterPro" id="IPR007612">
    <property type="entry name" value="LOR"/>
</dbReference>
<gene>
    <name evidence="2" type="ORF">FEM48_Zijuj11G0037800</name>
</gene>
<dbReference type="Pfam" id="PF04525">
    <property type="entry name" value="LOR"/>
    <property type="match status" value="1"/>
</dbReference>
<dbReference type="PANTHER" id="PTHR31087">
    <property type="match status" value="1"/>
</dbReference>
<reference evidence="2" key="1">
    <citation type="journal article" date="2021" name="Front. Plant Sci.">
        <title>Chromosome-Scale Genome Assembly for Chinese Sour Jujube and Insights Into Its Genome Evolution and Domestication Signature.</title>
        <authorList>
            <person name="Shen L.-Y."/>
            <person name="Luo H."/>
            <person name="Wang X.-L."/>
            <person name="Wang X.-M."/>
            <person name="Qiu X.-J."/>
            <person name="Liu H."/>
            <person name="Zhou S.-S."/>
            <person name="Jia K.-H."/>
            <person name="Nie S."/>
            <person name="Bao Y.-T."/>
            <person name="Zhang R.-G."/>
            <person name="Yun Q.-Z."/>
            <person name="Chai Y.-H."/>
            <person name="Lu J.-Y."/>
            <person name="Li Y."/>
            <person name="Zhao S.-W."/>
            <person name="Mao J.-F."/>
            <person name="Jia S.-G."/>
            <person name="Mao Y.-M."/>
        </authorList>
    </citation>
    <scope>NUCLEOTIDE SEQUENCE</scope>
    <source>
        <strain evidence="2">AT0</strain>
        <tissue evidence="2">Leaf</tissue>
    </source>
</reference>
<dbReference type="EMBL" id="JAEACU010000011">
    <property type="protein sequence ID" value="KAH7513956.1"/>
    <property type="molecule type" value="Genomic_DNA"/>
</dbReference>
<name>A0A978UGM5_ZIZJJ</name>
<dbReference type="SUPFAM" id="SSF54518">
    <property type="entry name" value="Tubby C-terminal domain-like"/>
    <property type="match status" value="1"/>
</dbReference>
<dbReference type="OrthoDB" id="652749at2759"/>
<dbReference type="InterPro" id="IPR038595">
    <property type="entry name" value="LOR_sf"/>
</dbReference>
<accession>A0A978UGM5</accession>
<proteinExistence type="inferred from homology"/>
<sequence length="197" mass="22294">MAKVYPRQAPSVPLYMTSGRETFTIWMKSLVYQTNGCTVYNSGGQIVFRVDNYEEKCSNEVYLMDLEGRVLYTIRKKAFGRWNGYRWSGCDIEKEKPLFQVKKKPLFQVKRSYFMGDSACEISVGSDDKYWIVRVAGKTGFKIVDHNGGIVAEAKQKQSSSGVVLGDDVLSLDVEPDKDHSLIMALVTVYGLIRGKM</sequence>
<evidence type="ECO:0000313" key="2">
    <source>
        <dbReference type="EMBL" id="KAH7513956.1"/>
    </source>
</evidence>
<protein>
    <recommendedName>
        <fullName evidence="4">Protein LURP-one-related 4-like</fullName>
    </recommendedName>
</protein>
<dbReference type="AlphaFoldDB" id="A0A978UGM5"/>
<evidence type="ECO:0000256" key="1">
    <source>
        <dbReference type="ARBA" id="ARBA00005437"/>
    </source>
</evidence>
<dbReference type="Gene3D" id="2.40.160.200">
    <property type="entry name" value="LURP1-related"/>
    <property type="match status" value="1"/>
</dbReference>
<organism evidence="2 3">
    <name type="scientific">Ziziphus jujuba var. spinosa</name>
    <dbReference type="NCBI Taxonomy" id="714518"/>
    <lineage>
        <taxon>Eukaryota</taxon>
        <taxon>Viridiplantae</taxon>
        <taxon>Streptophyta</taxon>
        <taxon>Embryophyta</taxon>
        <taxon>Tracheophyta</taxon>
        <taxon>Spermatophyta</taxon>
        <taxon>Magnoliopsida</taxon>
        <taxon>eudicotyledons</taxon>
        <taxon>Gunneridae</taxon>
        <taxon>Pentapetalae</taxon>
        <taxon>rosids</taxon>
        <taxon>fabids</taxon>
        <taxon>Rosales</taxon>
        <taxon>Rhamnaceae</taxon>
        <taxon>Paliureae</taxon>
        <taxon>Ziziphus</taxon>
    </lineage>
</organism>
<comment type="caution">
    <text evidence="2">The sequence shown here is derived from an EMBL/GenBank/DDBJ whole genome shotgun (WGS) entry which is preliminary data.</text>
</comment>
<comment type="similarity">
    <text evidence="1">Belongs to the LOR family.</text>
</comment>